<dbReference type="RefSeq" id="WP_074233247.1">
    <property type="nucleotide sequence ID" value="NZ_FSRK01000001.1"/>
</dbReference>
<accession>A0A1N6E9L3</accession>
<keyword evidence="2" id="KW-1185">Reference proteome</keyword>
<sequence>MRKLIPVLILFLIVSCKKSEETTTPKVDSVKIIDSINAVRTKINDSILSSRAFKDLSGIHSLTHDQVNGTGKITFTKIGQDEYQVSGENKSGSNFVKIEGSARMTSPKNLKFDGTITQSISDYDNGKLDVRKGKKNFSTKDGGKTFKLYESVNNAGFADKIMIKL</sequence>
<gene>
    <name evidence="1" type="ORF">SAMN05444409_0400</name>
</gene>
<dbReference type="OrthoDB" id="1254942at2"/>
<evidence type="ECO:0000313" key="2">
    <source>
        <dbReference type="Proteomes" id="UP000185207"/>
    </source>
</evidence>
<dbReference type="Proteomes" id="UP000185207">
    <property type="component" value="Unassembled WGS sequence"/>
</dbReference>
<dbReference type="PROSITE" id="PS51257">
    <property type="entry name" value="PROKAR_LIPOPROTEIN"/>
    <property type="match status" value="1"/>
</dbReference>
<protein>
    <submittedName>
        <fullName evidence="1">Uncharacterized protein</fullName>
    </submittedName>
</protein>
<organism evidence="1 2">
    <name type="scientific">Epilithonimonas zeae</name>
    <dbReference type="NCBI Taxonomy" id="1416779"/>
    <lineage>
        <taxon>Bacteria</taxon>
        <taxon>Pseudomonadati</taxon>
        <taxon>Bacteroidota</taxon>
        <taxon>Flavobacteriia</taxon>
        <taxon>Flavobacteriales</taxon>
        <taxon>Weeksellaceae</taxon>
        <taxon>Chryseobacterium group</taxon>
        <taxon>Epilithonimonas</taxon>
    </lineage>
</organism>
<dbReference type="EMBL" id="FSRK01000001">
    <property type="protein sequence ID" value="SIN79686.1"/>
    <property type="molecule type" value="Genomic_DNA"/>
</dbReference>
<proteinExistence type="predicted"/>
<evidence type="ECO:0000313" key="1">
    <source>
        <dbReference type="EMBL" id="SIN79686.1"/>
    </source>
</evidence>
<name>A0A1N6E9L3_9FLAO</name>
<dbReference type="STRING" id="1416779.SAMN05444409_0400"/>
<reference evidence="2" key="1">
    <citation type="submission" date="2016-11" db="EMBL/GenBank/DDBJ databases">
        <authorList>
            <person name="Varghese N."/>
            <person name="Submissions S."/>
        </authorList>
    </citation>
    <scope>NUCLEOTIDE SEQUENCE [LARGE SCALE GENOMIC DNA]</scope>
    <source>
        <strain evidence="2">DSM 27623</strain>
    </source>
</reference>
<dbReference type="AlphaFoldDB" id="A0A1N6E9L3"/>